<proteinExistence type="predicted"/>
<keyword evidence="1" id="KW-1133">Transmembrane helix</keyword>
<feature type="transmembrane region" description="Helical" evidence="1">
    <location>
        <begin position="220"/>
        <end position="241"/>
    </location>
</feature>
<keyword evidence="3" id="KW-1185">Reference proteome</keyword>
<dbReference type="Proteomes" id="UP000695562">
    <property type="component" value="Unassembled WGS sequence"/>
</dbReference>
<evidence type="ECO:0000313" key="3">
    <source>
        <dbReference type="Proteomes" id="UP000695562"/>
    </source>
</evidence>
<comment type="caution">
    <text evidence="2">The sequence shown here is derived from an EMBL/GenBank/DDBJ whole genome shotgun (WGS) entry which is preliminary data.</text>
</comment>
<sequence>MSLHDSIYHEDFHSQGGSLYYSDLPIRSHIQKDKYKHWGRRVLFYLLLAYFIAATVSFSFLIKNLTFWFWLIHVLWFELDLTTNKNNFFVQVLHSLSFVGSYVIMITSIILLVILNPEFIANRAKIENHSIAFAWSQNILIHWIPPLLLTLDLVFHKEHIRKRHRIFFNKRRNNGNAKAWIKDFVKALWCIASPMVVVGIWFGSGFTIESVYGVTNYNLSYLVPSMVVVDIILGVFLIYYIRKRDADTYIRLNS</sequence>
<keyword evidence="1" id="KW-0812">Transmembrane</keyword>
<gene>
    <name evidence="2" type="ORF">CYY_002995</name>
</gene>
<accession>A0A8J4PZ56</accession>
<feature type="transmembrane region" description="Helical" evidence="1">
    <location>
        <begin position="95"/>
        <end position="115"/>
    </location>
</feature>
<feature type="transmembrane region" description="Helical" evidence="1">
    <location>
        <begin position="187"/>
        <end position="208"/>
    </location>
</feature>
<reference evidence="2" key="1">
    <citation type="submission" date="2020-01" db="EMBL/GenBank/DDBJ databases">
        <title>Development of genomics and gene disruption for Polysphondylium violaceum indicates a role for the polyketide synthase stlB in stalk morphogenesis.</title>
        <authorList>
            <person name="Narita B."/>
            <person name="Kawabe Y."/>
            <person name="Kin K."/>
            <person name="Saito T."/>
            <person name="Gibbs R."/>
            <person name="Kuspa A."/>
            <person name="Muzny D."/>
            <person name="Queller D."/>
            <person name="Richards S."/>
            <person name="Strassman J."/>
            <person name="Sucgang R."/>
            <person name="Worley K."/>
            <person name="Schaap P."/>
        </authorList>
    </citation>
    <scope>NUCLEOTIDE SEQUENCE</scope>
    <source>
        <strain evidence="2">QSvi11</strain>
    </source>
</reference>
<dbReference type="OrthoDB" id="14961at2759"/>
<evidence type="ECO:0000256" key="1">
    <source>
        <dbReference type="SAM" id="Phobius"/>
    </source>
</evidence>
<dbReference type="AlphaFoldDB" id="A0A8J4PZ56"/>
<name>A0A8J4PZ56_9MYCE</name>
<keyword evidence="1" id="KW-0472">Membrane</keyword>
<protein>
    <recommendedName>
        <fullName evidence="4">Transmembrane protein</fullName>
    </recommendedName>
</protein>
<evidence type="ECO:0008006" key="4">
    <source>
        <dbReference type="Google" id="ProtNLM"/>
    </source>
</evidence>
<dbReference type="EMBL" id="AJWJ01000089">
    <property type="protein sequence ID" value="KAF2075682.1"/>
    <property type="molecule type" value="Genomic_DNA"/>
</dbReference>
<evidence type="ECO:0000313" key="2">
    <source>
        <dbReference type="EMBL" id="KAF2075682.1"/>
    </source>
</evidence>
<feature type="transmembrane region" description="Helical" evidence="1">
    <location>
        <begin position="42"/>
        <end position="61"/>
    </location>
</feature>
<organism evidence="2 3">
    <name type="scientific">Polysphondylium violaceum</name>
    <dbReference type="NCBI Taxonomy" id="133409"/>
    <lineage>
        <taxon>Eukaryota</taxon>
        <taxon>Amoebozoa</taxon>
        <taxon>Evosea</taxon>
        <taxon>Eumycetozoa</taxon>
        <taxon>Dictyostelia</taxon>
        <taxon>Dictyosteliales</taxon>
        <taxon>Dictyosteliaceae</taxon>
        <taxon>Polysphondylium</taxon>
    </lineage>
</organism>